<dbReference type="KEGG" id="cput:CONPUDRAFT_24598"/>
<sequence length="92" mass="10137">SVEKFQVIVSGGITMGHPCCKSFRCTDPLLHSRNHFCYTHQNLADICAVDQCVLKIVLTPTTKQSCNDPAHCAMEEAANQQGQSMFALTDHL</sequence>
<evidence type="ECO:0000313" key="3">
    <source>
        <dbReference type="Proteomes" id="UP000053558"/>
    </source>
</evidence>
<dbReference type="Pfam" id="PF18721">
    <property type="entry name" value="CxC6"/>
    <property type="match status" value="1"/>
</dbReference>
<dbReference type="RefSeq" id="XP_007774438.1">
    <property type="nucleotide sequence ID" value="XM_007776248.1"/>
</dbReference>
<organism evidence="2 3">
    <name type="scientific">Coniophora puteana (strain RWD-64-598)</name>
    <name type="common">Brown rot fungus</name>
    <dbReference type="NCBI Taxonomy" id="741705"/>
    <lineage>
        <taxon>Eukaryota</taxon>
        <taxon>Fungi</taxon>
        <taxon>Dikarya</taxon>
        <taxon>Basidiomycota</taxon>
        <taxon>Agaricomycotina</taxon>
        <taxon>Agaricomycetes</taxon>
        <taxon>Agaricomycetidae</taxon>
        <taxon>Boletales</taxon>
        <taxon>Coniophorineae</taxon>
        <taxon>Coniophoraceae</taxon>
        <taxon>Coniophora</taxon>
    </lineage>
</organism>
<evidence type="ECO:0000313" key="2">
    <source>
        <dbReference type="EMBL" id="EIW75340.1"/>
    </source>
</evidence>
<feature type="non-terminal residue" evidence="2">
    <location>
        <position position="1"/>
    </location>
</feature>
<proteinExistence type="predicted"/>
<dbReference type="OMA" id="EMEDPSH"/>
<dbReference type="OrthoDB" id="3055037at2759"/>
<gene>
    <name evidence="2" type="ORF">CONPUDRAFT_24598</name>
</gene>
<comment type="caution">
    <text evidence="2">The sequence shown here is derived from an EMBL/GenBank/DDBJ whole genome shotgun (WGS) entry which is preliminary data.</text>
</comment>
<evidence type="ECO:0000259" key="1">
    <source>
        <dbReference type="Pfam" id="PF18721"/>
    </source>
</evidence>
<feature type="domain" description="CxC6 like cysteine cluster associated with KDZ" evidence="1">
    <location>
        <begin position="9"/>
        <end position="76"/>
    </location>
</feature>
<dbReference type="Proteomes" id="UP000053558">
    <property type="component" value="Unassembled WGS sequence"/>
</dbReference>
<dbReference type="InterPro" id="IPR040898">
    <property type="entry name" value="CxC6"/>
</dbReference>
<accession>A0A5M3M971</accession>
<dbReference type="GeneID" id="19206577"/>
<dbReference type="AlphaFoldDB" id="A0A5M3M971"/>
<feature type="non-terminal residue" evidence="2">
    <location>
        <position position="92"/>
    </location>
</feature>
<reference evidence="3" key="1">
    <citation type="journal article" date="2012" name="Science">
        <title>The Paleozoic origin of enzymatic lignin decomposition reconstructed from 31 fungal genomes.</title>
        <authorList>
            <person name="Floudas D."/>
            <person name="Binder M."/>
            <person name="Riley R."/>
            <person name="Barry K."/>
            <person name="Blanchette R.A."/>
            <person name="Henrissat B."/>
            <person name="Martinez A.T."/>
            <person name="Otillar R."/>
            <person name="Spatafora J.W."/>
            <person name="Yadav J.S."/>
            <person name="Aerts A."/>
            <person name="Benoit I."/>
            <person name="Boyd A."/>
            <person name="Carlson A."/>
            <person name="Copeland A."/>
            <person name="Coutinho P.M."/>
            <person name="de Vries R.P."/>
            <person name="Ferreira P."/>
            <person name="Findley K."/>
            <person name="Foster B."/>
            <person name="Gaskell J."/>
            <person name="Glotzer D."/>
            <person name="Gorecki P."/>
            <person name="Heitman J."/>
            <person name="Hesse C."/>
            <person name="Hori C."/>
            <person name="Igarashi K."/>
            <person name="Jurgens J.A."/>
            <person name="Kallen N."/>
            <person name="Kersten P."/>
            <person name="Kohler A."/>
            <person name="Kuees U."/>
            <person name="Kumar T.K.A."/>
            <person name="Kuo A."/>
            <person name="LaButti K."/>
            <person name="Larrondo L.F."/>
            <person name="Lindquist E."/>
            <person name="Ling A."/>
            <person name="Lombard V."/>
            <person name="Lucas S."/>
            <person name="Lundell T."/>
            <person name="Martin R."/>
            <person name="McLaughlin D.J."/>
            <person name="Morgenstern I."/>
            <person name="Morin E."/>
            <person name="Murat C."/>
            <person name="Nagy L.G."/>
            <person name="Nolan M."/>
            <person name="Ohm R.A."/>
            <person name="Patyshakuliyeva A."/>
            <person name="Rokas A."/>
            <person name="Ruiz-Duenas F.J."/>
            <person name="Sabat G."/>
            <person name="Salamov A."/>
            <person name="Samejima M."/>
            <person name="Schmutz J."/>
            <person name="Slot J.C."/>
            <person name="St John F."/>
            <person name="Stenlid J."/>
            <person name="Sun H."/>
            <person name="Sun S."/>
            <person name="Syed K."/>
            <person name="Tsang A."/>
            <person name="Wiebenga A."/>
            <person name="Young D."/>
            <person name="Pisabarro A."/>
            <person name="Eastwood D.C."/>
            <person name="Martin F."/>
            <person name="Cullen D."/>
            <person name="Grigoriev I.V."/>
            <person name="Hibbett D.S."/>
        </authorList>
    </citation>
    <scope>NUCLEOTIDE SEQUENCE [LARGE SCALE GENOMIC DNA]</scope>
    <source>
        <strain evidence="3">RWD-64-598 SS2</strain>
    </source>
</reference>
<dbReference type="EMBL" id="JH711589">
    <property type="protein sequence ID" value="EIW75340.1"/>
    <property type="molecule type" value="Genomic_DNA"/>
</dbReference>
<name>A0A5M3M971_CONPW</name>
<protein>
    <recommendedName>
        <fullName evidence="1">CxC6 like cysteine cluster associated with KDZ domain-containing protein</fullName>
    </recommendedName>
</protein>
<keyword evidence="3" id="KW-1185">Reference proteome</keyword>